<dbReference type="Proteomes" id="UP001145799">
    <property type="component" value="Unassembled WGS sequence"/>
</dbReference>
<dbReference type="Pfam" id="PF13411">
    <property type="entry name" value="MerR_1"/>
    <property type="match status" value="1"/>
</dbReference>
<dbReference type="PANTHER" id="PTHR30204">
    <property type="entry name" value="REDOX-CYCLING DRUG-SENSING TRANSCRIPTIONAL ACTIVATOR SOXR"/>
    <property type="match status" value="1"/>
</dbReference>
<accession>A0A9X3SZZ1</accession>
<evidence type="ECO:0000313" key="5">
    <source>
        <dbReference type="EMBL" id="MDR7339156.1"/>
    </source>
</evidence>
<dbReference type="EMBL" id="JAPZVQ010000021">
    <property type="protein sequence ID" value="MDA1387931.1"/>
    <property type="molecule type" value="Genomic_DNA"/>
</dbReference>
<gene>
    <name evidence="5" type="ORF">J2S69_002875</name>
    <name evidence="4" type="ORF">O2L01_23255</name>
</gene>
<dbReference type="GO" id="GO:0003677">
    <property type="term" value="F:DNA binding"/>
    <property type="evidence" value="ECO:0007669"/>
    <property type="project" value="UniProtKB-KW"/>
</dbReference>
<dbReference type="PROSITE" id="PS50937">
    <property type="entry name" value="HTH_MERR_2"/>
    <property type="match status" value="1"/>
</dbReference>
<dbReference type="Gene3D" id="1.10.1660.10">
    <property type="match status" value="1"/>
</dbReference>
<dbReference type="PANTHER" id="PTHR30204:SF97">
    <property type="entry name" value="MERR FAMILY REGULATORY PROTEIN"/>
    <property type="match status" value="1"/>
</dbReference>
<keyword evidence="1 5" id="KW-0238">DNA-binding</keyword>
<evidence type="ECO:0000313" key="6">
    <source>
        <dbReference type="Proteomes" id="UP001145799"/>
    </source>
</evidence>
<feature type="domain" description="HTH merR-type" evidence="3">
    <location>
        <begin position="1"/>
        <end position="68"/>
    </location>
</feature>
<reference evidence="5 7" key="2">
    <citation type="submission" date="2023-07" db="EMBL/GenBank/DDBJ databases">
        <title>Sequencing the genomes of 1000 actinobacteria strains.</title>
        <authorList>
            <person name="Klenk H.-P."/>
        </authorList>
    </citation>
    <scope>NUCLEOTIDE SEQUENCE [LARGE SCALE GENOMIC DNA]</scope>
    <source>
        <strain evidence="5 7">DSM 44724</strain>
    </source>
</reference>
<dbReference type="SMART" id="SM00422">
    <property type="entry name" value="HTH_MERR"/>
    <property type="match status" value="1"/>
</dbReference>
<dbReference type="EMBL" id="JAVDYD010000001">
    <property type="protein sequence ID" value="MDR7339156.1"/>
    <property type="molecule type" value="Genomic_DNA"/>
</dbReference>
<dbReference type="InterPro" id="IPR009061">
    <property type="entry name" value="DNA-bd_dom_put_sf"/>
</dbReference>
<dbReference type="PRINTS" id="PR00040">
    <property type="entry name" value="HTHMERR"/>
</dbReference>
<dbReference type="InterPro" id="IPR047057">
    <property type="entry name" value="MerR_fam"/>
</dbReference>
<evidence type="ECO:0000259" key="3">
    <source>
        <dbReference type="PROSITE" id="PS50937"/>
    </source>
</evidence>
<evidence type="ECO:0000313" key="7">
    <source>
        <dbReference type="Proteomes" id="UP001183604"/>
    </source>
</evidence>
<comment type="caution">
    <text evidence="4">The sequence shown here is derived from an EMBL/GenBank/DDBJ whole genome shotgun (WGS) entry which is preliminary data.</text>
</comment>
<dbReference type="Proteomes" id="UP001183604">
    <property type="component" value="Unassembled WGS sequence"/>
</dbReference>
<evidence type="ECO:0000313" key="4">
    <source>
        <dbReference type="EMBL" id="MDA1387931.1"/>
    </source>
</evidence>
<feature type="region of interest" description="Disordered" evidence="2">
    <location>
        <begin position="107"/>
        <end position="126"/>
    </location>
</feature>
<dbReference type="AlphaFoldDB" id="A0A9X3SZZ1"/>
<keyword evidence="7" id="KW-1185">Reference proteome</keyword>
<protein>
    <submittedName>
        <fullName evidence="5">DNA-binding transcriptional MerR regulator</fullName>
    </submittedName>
    <submittedName>
        <fullName evidence="4">MerR family transcriptional regulator</fullName>
    </submittedName>
</protein>
<dbReference type="InterPro" id="IPR000551">
    <property type="entry name" value="MerR-type_HTH_dom"/>
</dbReference>
<evidence type="ECO:0000256" key="1">
    <source>
        <dbReference type="ARBA" id="ARBA00023125"/>
    </source>
</evidence>
<dbReference type="SUPFAM" id="SSF46955">
    <property type="entry name" value="Putative DNA-binding domain"/>
    <property type="match status" value="1"/>
</dbReference>
<name>A0A9X3SZZ1_9ACTN</name>
<dbReference type="RefSeq" id="WP_270124431.1">
    <property type="nucleotide sequence ID" value="NZ_BAAAOM010000004.1"/>
</dbReference>
<sequence>MLIGELSRRTGVSTRLLRYYEEQELLLPGRDSHGYRCYPEDAPTRVEQIRKLLEAGVSTREIRHLIPCATEDGLLHCDHSHEVMRGALERLDEQIADLNRKRGLLADQTEEVVERPYDPVGPRPKP</sequence>
<organism evidence="4 6">
    <name type="scientific">Glycomyces lechevalierae</name>
    <dbReference type="NCBI Taxonomy" id="256034"/>
    <lineage>
        <taxon>Bacteria</taxon>
        <taxon>Bacillati</taxon>
        <taxon>Actinomycetota</taxon>
        <taxon>Actinomycetes</taxon>
        <taxon>Glycomycetales</taxon>
        <taxon>Glycomycetaceae</taxon>
        <taxon>Glycomyces</taxon>
    </lineage>
</organism>
<dbReference type="GO" id="GO:0003700">
    <property type="term" value="F:DNA-binding transcription factor activity"/>
    <property type="evidence" value="ECO:0007669"/>
    <property type="project" value="InterPro"/>
</dbReference>
<reference evidence="4" key="1">
    <citation type="submission" date="2022-12" db="EMBL/GenBank/DDBJ databases">
        <title>Gycomyces niveus sp.nov., a novel actinomycete isolated from soil in Shouguang.</title>
        <authorList>
            <person name="Yang X."/>
        </authorList>
    </citation>
    <scope>NUCLEOTIDE SEQUENCE</scope>
    <source>
        <strain evidence="4">DSM 44724</strain>
    </source>
</reference>
<evidence type="ECO:0000256" key="2">
    <source>
        <dbReference type="SAM" id="MobiDB-lite"/>
    </source>
</evidence>
<proteinExistence type="predicted"/>